<feature type="region of interest" description="Disordered" evidence="5">
    <location>
        <begin position="415"/>
        <end position="526"/>
    </location>
</feature>
<keyword evidence="2" id="KW-0805">Transcription regulation</keyword>
<protein>
    <recommendedName>
        <fullName evidence="6">Velvet domain-containing protein</fullName>
    </recommendedName>
</protein>
<evidence type="ECO:0000256" key="4">
    <source>
        <dbReference type="ARBA" id="ARBA00023242"/>
    </source>
</evidence>
<dbReference type="PANTHER" id="PTHR33572:SF3">
    <property type="entry name" value="VELVET COMPLEX SUBUNIT B"/>
    <property type="match status" value="1"/>
</dbReference>
<feature type="domain" description="Velvet" evidence="6">
    <location>
        <begin position="208"/>
        <end position="420"/>
    </location>
</feature>
<dbReference type="GO" id="GO:0005634">
    <property type="term" value="C:nucleus"/>
    <property type="evidence" value="ECO:0007669"/>
    <property type="project" value="UniProtKB-SubCell"/>
</dbReference>
<dbReference type="InterPro" id="IPR038491">
    <property type="entry name" value="Velvet_dom_sf"/>
</dbReference>
<dbReference type="InterPro" id="IPR037525">
    <property type="entry name" value="Velvet_dom"/>
</dbReference>
<gene>
    <name evidence="7" type="ORF">I206_01930</name>
    <name evidence="8" type="ORF">I206_103066</name>
</gene>
<dbReference type="EMBL" id="CP144522">
    <property type="protein sequence ID" value="WWC69130.1"/>
    <property type="molecule type" value="Genomic_DNA"/>
</dbReference>
<feature type="compositionally biased region" description="Basic and acidic residues" evidence="5">
    <location>
        <begin position="509"/>
        <end position="526"/>
    </location>
</feature>
<evidence type="ECO:0000259" key="6">
    <source>
        <dbReference type="PROSITE" id="PS51821"/>
    </source>
</evidence>
<evidence type="ECO:0000256" key="1">
    <source>
        <dbReference type="ARBA" id="ARBA00004123"/>
    </source>
</evidence>
<dbReference type="InterPro" id="IPR021740">
    <property type="entry name" value="Velvet"/>
</dbReference>
<name>A0A1B9IB67_9TREE</name>
<dbReference type="PANTHER" id="PTHR33572">
    <property type="entry name" value="SPORE DEVELOPMENT REGULATOR VOSA"/>
    <property type="match status" value="1"/>
</dbReference>
<dbReference type="Pfam" id="PF11754">
    <property type="entry name" value="Velvet"/>
    <property type="match status" value="1"/>
</dbReference>
<keyword evidence="3" id="KW-0804">Transcription</keyword>
<keyword evidence="9" id="KW-1185">Reference proteome</keyword>
<keyword evidence="4" id="KW-0539">Nucleus</keyword>
<dbReference type="AlphaFoldDB" id="A0A1B9IB67"/>
<evidence type="ECO:0000256" key="5">
    <source>
        <dbReference type="SAM" id="MobiDB-lite"/>
    </source>
</evidence>
<dbReference type="GeneID" id="30170299"/>
<reference evidence="7" key="1">
    <citation type="submission" date="2013-07" db="EMBL/GenBank/DDBJ databases">
        <title>The Genome Sequence of Cryptococcus pinus CBS10737.</title>
        <authorList>
            <consortium name="The Broad Institute Genome Sequencing Platform"/>
            <person name="Cuomo C."/>
            <person name="Litvintseva A."/>
            <person name="Chen Y."/>
            <person name="Heitman J."/>
            <person name="Sun S."/>
            <person name="Springer D."/>
            <person name="Dromer F."/>
            <person name="Young S.K."/>
            <person name="Zeng Q."/>
            <person name="Gargeya S."/>
            <person name="Fitzgerald M."/>
            <person name="Abouelleil A."/>
            <person name="Alvarado L."/>
            <person name="Berlin A.M."/>
            <person name="Chapman S.B."/>
            <person name="Dewar J."/>
            <person name="Goldberg J."/>
            <person name="Griggs A."/>
            <person name="Gujja S."/>
            <person name="Hansen M."/>
            <person name="Howarth C."/>
            <person name="Imamovic A."/>
            <person name="Larimer J."/>
            <person name="McCowan C."/>
            <person name="Murphy C."/>
            <person name="Pearson M."/>
            <person name="Priest M."/>
            <person name="Roberts A."/>
            <person name="Saif S."/>
            <person name="Shea T."/>
            <person name="Sykes S."/>
            <person name="Wortman J."/>
            <person name="Nusbaum C."/>
            <person name="Birren B."/>
        </authorList>
    </citation>
    <scope>NUCLEOTIDE SEQUENCE [LARGE SCALE GENOMIC DNA]</scope>
    <source>
        <strain evidence="7">CBS 10737</strain>
    </source>
</reference>
<dbReference type="EMBL" id="KI894008">
    <property type="protein sequence ID" value="OCF52637.1"/>
    <property type="molecule type" value="Genomic_DNA"/>
</dbReference>
<feature type="region of interest" description="Disordered" evidence="5">
    <location>
        <begin position="1"/>
        <end position="43"/>
    </location>
</feature>
<reference evidence="8" key="4">
    <citation type="submission" date="2024-02" db="EMBL/GenBank/DDBJ databases">
        <title>Comparative genomics of Cryptococcus and Kwoniella reveals pathogenesis evolution and contrasting modes of karyotype evolution via chromosome fusion or intercentromeric recombination.</title>
        <authorList>
            <person name="Coelho M.A."/>
            <person name="David-Palma M."/>
            <person name="Shea T."/>
            <person name="Bowers K."/>
            <person name="McGinley-Smith S."/>
            <person name="Mohammad A.W."/>
            <person name="Gnirke A."/>
            <person name="Yurkov A.M."/>
            <person name="Nowrousian M."/>
            <person name="Sun S."/>
            <person name="Cuomo C.A."/>
            <person name="Heitman J."/>
        </authorList>
    </citation>
    <scope>NUCLEOTIDE SEQUENCE</scope>
    <source>
        <strain evidence="8">CBS 10737</strain>
    </source>
</reference>
<evidence type="ECO:0000256" key="2">
    <source>
        <dbReference type="ARBA" id="ARBA00023015"/>
    </source>
</evidence>
<dbReference type="STRING" id="1296096.A0A1B9IB67"/>
<dbReference type="OrthoDB" id="3056235at2759"/>
<feature type="compositionally biased region" description="Polar residues" evidence="5">
    <location>
        <begin position="299"/>
        <end position="308"/>
    </location>
</feature>
<feature type="region of interest" description="Disordered" evidence="5">
    <location>
        <begin position="285"/>
        <end position="308"/>
    </location>
</feature>
<reference evidence="7" key="3">
    <citation type="submission" date="2016-07" db="EMBL/GenBank/DDBJ databases">
        <title>Evolution of pathogenesis and genome organization in the Tremellales.</title>
        <authorList>
            <person name="Cuomo C."/>
            <person name="Litvintseva A."/>
            <person name="Heitman J."/>
            <person name="Chen Y."/>
            <person name="Sun S."/>
            <person name="Springer D."/>
            <person name="Dromer F."/>
            <person name="Young S."/>
            <person name="Zeng Q."/>
            <person name="Chapman S."/>
            <person name="Gujja S."/>
            <person name="Saif S."/>
            <person name="Birren B."/>
        </authorList>
    </citation>
    <scope>NUCLEOTIDE SEQUENCE</scope>
    <source>
        <strain evidence="7">CBS 10737</strain>
    </source>
</reference>
<comment type="subcellular location">
    <subcellularLocation>
        <location evidence="1">Nucleus</location>
    </subcellularLocation>
</comment>
<sequence>MVSRPPHKNLESSRDQSSRSTLRPGVTHHTAAGSNEGSSYPHPIRRYIPVTELANNFLSDNRYADHNQGQNPEDARYDSTQFVRHTEIRGTRIIHPPPQPYPSHATSGQGDGRAFDIPITTCLPPPPAEHLPSFGTINLSGYQTDYSRVMSDESLRRAPRSDCIRAAAQIGDEEDNLPVPAEAYVIIRPHRSPNQGWNDGIAQEMQEATRWIYELHLVQQPIRGKALGLGPLPRGWPALSAPLIVQLVVRDQNGREISIDHPILNRKLVHTSMMVDLVSEDGKESRSFMRVRPKPGTPNKPTSPTSANHLNPDMFSQTHRNLLGSLHRSANTYILDGKKGIYFLFTELVVRNVGRFALRVSLLDLAGPNHIGTSIGITQTISAAITQPFTIYHATQFPGALPVTDLSMEFTRQGERNLGRRTRADNNGISSEDDQVNRESGSPEINVQISATTTSEIGPSDHTRDLGQDSPLGQEPPYSAGERIYILRGGRRLGDIPVDPQVNQGGQGRKPDFENHDNSDFQRSHL</sequence>
<dbReference type="PROSITE" id="PS51821">
    <property type="entry name" value="VELVET"/>
    <property type="match status" value="1"/>
</dbReference>
<reference evidence="8" key="2">
    <citation type="submission" date="2013-07" db="EMBL/GenBank/DDBJ databases">
        <authorList>
            <consortium name="The Broad Institute Genome Sequencing Platform"/>
            <person name="Cuomo C."/>
            <person name="Litvintseva A."/>
            <person name="Chen Y."/>
            <person name="Heitman J."/>
            <person name="Sun S."/>
            <person name="Springer D."/>
            <person name="Dromer F."/>
            <person name="Young S.K."/>
            <person name="Zeng Q."/>
            <person name="Gargeya S."/>
            <person name="Fitzgerald M."/>
            <person name="Abouelleil A."/>
            <person name="Alvarado L."/>
            <person name="Berlin A.M."/>
            <person name="Chapman S.B."/>
            <person name="Dewar J."/>
            <person name="Goldberg J."/>
            <person name="Griggs A."/>
            <person name="Gujja S."/>
            <person name="Hansen M."/>
            <person name="Howarth C."/>
            <person name="Imamovic A."/>
            <person name="Larimer J."/>
            <person name="McCowan C."/>
            <person name="Murphy C."/>
            <person name="Pearson M."/>
            <person name="Priest M."/>
            <person name="Roberts A."/>
            <person name="Saif S."/>
            <person name="Shea T."/>
            <person name="Sykes S."/>
            <person name="Wortman J."/>
            <person name="Nusbaum C."/>
            <person name="Birren B."/>
        </authorList>
    </citation>
    <scope>NUCLEOTIDE SEQUENCE</scope>
    <source>
        <strain evidence="8">CBS 10737</strain>
    </source>
</reference>
<evidence type="ECO:0000313" key="8">
    <source>
        <dbReference type="EMBL" id="WWC69130.1"/>
    </source>
</evidence>
<proteinExistence type="predicted"/>
<evidence type="ECO:0000313" key="7">
    <source>
        <dbReference type="EMBL" id="OCF52637.1"/>
    </source>
</evidence>
<dbReference type="Proteomes" id="UP000094020">
    <property type="component" value="Chromosome 4"/>
</dbReference>
<feature type="compositionally biased region" description="Basic and acidic residues" evidence="5">
    <location>
        <begin position="415"/>
        <end position="424"/>
    </location>
</feature>
<evidence type="ECO:0000256" key="3">
    <source>
        <dbReference type="ARBA" id="ARBA00023163"/>
    </source>
</evidence>
<evidence type="ECO:0000313" key="9">
    <source>
        <dbReference type="Proteomes" id="UP000094020"/>
    </source>
</evidence>
<feature type="compositionally biased region" description="Polar residues" evidence="5">
    <location>
        <begin position="438"/>
        <end position="457"/>
    </location>
</feature>
<accession>A0A1B9IB67</accession>
<dbReference type="KEGG" id="kpin:30170299"/>
<feature type="compositionally biased region" description="Basic and acidic residues" evidence="5">
    <location>
        <begin position="8"/>
        <end position="17"/>
    </location>
</feature>
<dbReference type="Gene3D" id="2.60.40.3960">
    <property type="entry name" value="Velvet domain"/>
    <property type="match status" value="1"/>
</dbReference>
<dbReference type="RefSeq" id="XP_019013856.1">
    <property type="nucleotide sequence ID" value="XM_019153695.1"/>
</dbReference>
<organism evidence="7">
    <name type="scientific">Kwoniella pini CBS 10737</name>
    <dbReference type="NCBI Taxonomy" id="1296096"/>
    <lineage>
        <taxon>Eukaryota</taxon>
        <taxon>Fungi</taxon>
        <taxon>Dikarya</taxon>
        <taxon>Basidiomycota</taxon>
        <taxon>Agaricomycotina</taxon>
        <taxon>Tremellomycetes</taxon>
        <taxon>Tremellales</taxon>
        <taxon>Cryptococcaceae</taxon>
        <taxon>Kwoniella</taxon>
    </lineage>
</organism>